<organism evidence="3 4">
    <name type="scientific">Corynebacterium qintianiae</name>
    <dbReference type="NCBI Taxonomy" id="2709392"/>
    <lineage>
        <taxon>Bacteria</taxon>
        <taxon>Bacillati</taxon>
        <taxon>Actinomycetota</taxon>
        <taxon>Actinomycetes</taxon>
        <taxon>Mycobacteriales</taxon>
        <taxon>Corynebacteriaceae</taxon>
        <taxon>Corynebacterium</taxon>
    </lineage>
</organism>
<reference evidence="3 4" key="1">
    <citation type="submission" date="2020-11" db="EMBL/GenBank/DDBJ databases">
        <title>Corynebacterium sp. MC1420.</title>
        <authorList>
            <person name="Zhou J."/>
        </authorList>
    </citation>
    <scope>NUCLEOTIDE SEQUENCE [LARGE SCALE GENOMIC DNA]</scope>
    <source>
        <strain evidence="3 4">MC1420</strain>
    </source>
</reference>
<keyword evidence="2" id="KW-0472">Membrane</keyword>
<keyword evidence="4" id="KW-1185">Reference proteome</keyword>
<feature type="region of interest" description="Disordered" evidence="1">
    <location>
        <begin position="41"/>
        <end position="64"/>
    </location>
</feature>
<feature type="transmembrane region" description="Helical" evidence="2">
    <location>
        <begin position="81"/>
        <end position="101"/>
    </location>
</feature>
<proteinExistence type="predicted"/>
<evidence type="ECO:0000256" key="2">
    <source>
        <dbReference type="SAM" id="Phobius"/>
    </source>
</evidence>
<keyword evidence="2" id="KW-1133">Transmembrane helix</keyword>
<evidence type="ECO:0000313" key="3">
    <source>
        <dbReference type="EMBL" id="QPK82507.1"/>
    </source>
</evidence>
<evidence type="ECO:0000256" key="1">
    <source>
        <dbReference type="SAM" id="MobiDB-lite"/>
    </source>
</evidence>
<dbReference type="Proteomes" id="UP000594586">
    <property type="component" value="Chromosome"/>
</dbReference>
<keyword evidence="2" id="KW-0812">Transmembrane</keyword>
<evidence type="ECO:0000313" key="4">
    <source>
        <dbReference type="Proteomes" id="UP000594586"/>
    </source>
</evidence>
<dbReference type="AlphaFoldDB" id="A0A7T0KL37"/>
<dbReference type="RefSeq" id="WP_165003802.1">
    <property type="nucleotide sequence ID" value="NZ_CP064955.1"/>
</dbReference>
<accession>A0A7T0KL37</accession>
<dbReference type="EMBL" id="CP064955">
    <property type="protein sequence ID" value="QPK82507.1"/>
    <property type="molecule type" value="Genomic_DNA"/>
</dbReference>
<sequence length="122" mass="13063">MTIQLERVYTAPTSEGPALLRTLPADMWDLPASAPAARKAVHVRTLEPGSRNRERRPLGEIGLRPTREEAFETRHENRANVFMGAALGLALILGSAAGGAFSGDAAIHPEVSTVENVTAHAR</sequence>
<protein>
    <submittedName>
        <fullName evidence="3">Uncharacterized protein</fullName>
    </submittedName>
</protein>
<dbReference type="KEGG" id="cqn:G7Y29_06315"/>
<name>A0A7T0KL37_9CORY</name>
<gene>
    <name evidence="3" type="ORF">G7Y29_06315</name>
</gene>